<dbReference type="InterPro" id="IPR003778">
    <property type="entry name" value="CT_A_B"/>
</dbReference>
<keyword evidence="2" id="KW-0378">Hydrolase</keyword>
<dbReference type="SUPFAM" id="SSF50891">
    <property type="entry name" value="Cyclophilin-like"/>
    <property type="match status" value="1"/>
</dbReference>
<dbReference type="SMART" id="SM00797">
    <property type="entry name" value="AHS2"/>
    <property type="match status" value="1"/>
</dbReference>
<comment type="caution">
    <text evidence="5">The sequence shown here is derived from an EMBL/GenBank/DDBJ whole genome shotgun (WGS) entry which is preliminary data.</text>
</comment>
<dbReference type="Pfam" id="PF02626">
    <property type="entry name" value="CT_A_B"/>
    <property type="match status" value="1"/>
</dbReference>
<dbReference type="GO" id="GO:0016787">
    <property type="term" value="F:hydrolase activity"/>
    <property type="evidence" value="ECO:0007669"/>
    <property type="project" value="UniProtKB-KW"/>
</dbReference>
<evidence type="ECO:0000313" key="5">
    <source>
        <dbReference type="EMBL" id="KAA5602722.1"/>
    </source>
</evidence>
<proteinExistence type="predicted"/>
<gene>
    <name evidence="5" type="ORF">F1193_04360</name>
</gene>
<dbReference type="PANTHER" id="PTHR43309:SF3">
    <property type="entry name" value="5-OXOPROLINASE SUBUNIT C"/>
    <property type="match status" value="1"/>
</dbReference>
<evidence type="ECO:0000256" key="2">
    <source>
        <dbReference type="ARBA" id="ARBA00022801"/>
    </source>
</evidence>
<dbReference type="InterPro" id="IPR029000">
    <property type="entry name" value="Cyclophilin-like_dom_sf"/>
</dbReference>
<keyword evidence="3" id="KW-0067">ATP-binding</keyword>
<evidence type="ECO:0000313" key="6">
    <source>
        <dbReference type="Proteomes" id="UP000323886"/>
    </source>
</evidence>
<feature type="domain" description="Carboxyltransferase" evidence="4">
    <location>
        <begin position="25"/>
        <end position="307"/>
    </location>
</feature>
<dbReference type="RefSeq" id="WP_150096452.1">
    <property type="nucleotide sequence ID" value="NZ_VWPL01000005.1"/>
</dbReference>
<reference evidence="5 6" key="1">
    <citation type="submission" date="2019-09" db="EMBL/GenBank/DDBJ databases">
        <title>Draft Whole-Genome sequence of Blastochloris sulfoviridis DSM 729.</title>
        <authorList>
            <person name="Meyer T.E."/>
            <person name="Kyndt J.A."/>
        </authorList>
    </citation>
    <scope>NUCLEOTIDE SEQUENCE [LARGE SCALE GENOMIC DNA]</scope>
    <source>
        <strain evidence="5 6">DSM 729</strain>
    </source>
</reference>
<dbReference type="GO" id="GO:0016740">
    <property type="term" value="F:transferase activity"/>
    <property type="evidence" value="ECO:0007669"/>
    <property type="project" value="UniProtKB-KW"/>
</dbReference>
<dbReference type="NCBIfam" id="TIGR00724">
    <property type="entry name" value="urea_amlyse_rel"/>
    <property type="match status" value="1"/>
</dbReference>
<dbReference type="PANTHER" id="PTHR43309">
    <property type="entry name" value="5-OXOPROLINASE SUBUNIT C"/>
    <property type="match status" value="1"/>
</dbReference>
<dbReference type="AlphaFoldDB" id="A0A5M6I3I2"/>
<keyword evidence="5" id="KW-0808">Transferase</keyword>
<protein>
    <submittedName>
        <fullName evidence="5">Biotin-dependent carboxyltransferase family protein</fullName>
    </submittedName>
</protein>
<evidence type="ECO:0000259" key="4">
    <source>
        <dbReference type="SMART" id="SM00797"/>
    </source>
</evidence>
<name>A0A5M6I3I2_9HYPH</name>
<dbReference type="OrthoDB" id="9768696at2"/>
<accession>A0A5M6I3I2</accession>
<dbReference type="Gene3D" id="2.40.100.10">
    <property type="entry name" value="Cyclophilin-like"/>
    <property type="match status" value="1"/>
</dbReference>
<sequence length="340" mass="34974">MSTLLVHRPGLSTTVQDRGRFGLQRFGVPTSGALDPESYALANALAGNPPDAAALEIRLAGPALEVEAESAIVALVGGDTPLAIGGPAPRTVPPGRSVRVVTGDVIEVAGLRASSTAYLAVRGGIDVPAVLGSRSTFLRGPFGGLEGRALRSGDRVPLANASAPDAPERALPTGTLPKRPDTLHVVLGPQADLFTQEAIETFLAATYTVTHEADRMGIRLEGERLTHAGGFDIVSDGIAPGAIQVPGSGQPIVLLADRQTTGGYPKIATVISADIGGAGRLGPGDRVRFSALDVATAEQRARAHHRALKAALARIAQATVGMIDEAALYSENLIHAGPFE</sequence>
<dbReference type="EMBL" id="VWPL01000005">
    <property type="protein sequence ID" value="KAA5602722.1"/>
    <property type="molecule type" value="Genomic_DNA"/>
</dbReference>
<evidence type="ECO:0000256" key="1">
    <source>
        <dbReference type="ARBA" id="ARBA00022741"/>
    </source>
</evidence>
<dbReference type="Proteomes" id="UP000323886">
    <property type="component" value="Unassembled WGS sequence"/>
</dbReference>
<dbReference type="InterPro" id="IPR052708">
    <property type="entry name" value="PxpC"/>
</dbReference>
<evidence type="ECO:0000256" key="3">
    <source>
        <dbReference type="ARBA" id="ARBA00022840"/>
    </source>
</evidence>
<keyword evidence="6" id="KW-1185">Reference proteome</keyword>
<dbReference type="GO" id="GO:0005524">
    <property type="term" value="F:ATP binding"/>
    <property type="evidence" value="ECO:0007669"/>
    <property type="project" value="UniProtKB-KW"/>
</dbReference>
<organism evidence="5 6">
    <name type="scientific">Blastochloris sulfoviridis</name>
    <dbReference type="NCBI Taxonomy" id="50712"/>
    <lineage>
        <taxon>Bacteria</taxon>
        <taxon>Pseudomonadati</taxon>
        <taxon>Pseudomonadota</taxon>
        <taxon>Alphaproteobacteria</taxon>
        <taxon>Hyphomicrobiales</taxon>
        <taxon>Blastochloridaceae</taxon>
        <taxon>Blastochloris</taxon>
    </lineage>
</organism>
<keyword evidence="1" id="KW-0547">Nucleotide-binding</keyword>